<gene>
    <name evidence="1" type="ORF">TM448A00108_0022</name>
</gene>
<sequence length="472" mass="55961">MKITKLSRKKELELLLPSSEIDNMNSFCGILPYFFLSDKAIYDVYKNYNKSTRDEENNWFDEFFKTNNQRRVWFDVQFDGDTDRAYKLYLDTLYSRGCDRYYSKSRYDLLWRSVSSHKNFTDNSMVLKKQKVKLFKTLIKKGALYSEDIDEINTMKKNPRLFLCISRNPIDYLFCSTNQPFTSCQSLYQDTYGKGLPSLTLDPNRFIIFLSEGRIVRSNIRRYTFKHFRYSLRSWALIGNDDTIVIIRQYPDKSIKMTELLETIGYKTKYPNSYGDRKVFISKFEFAIPKLKDDTNSFLYIDNIGLKYLPSVDKVIYDSRDGIVGSMGGSYLMHNIEEIDSDYMEDHFEMGYAGFRCDYCDLFTTYESIETIGEQMVCNKCIKKNFITCKICNYSYNIHNIHNTEDGEMCGHCYTREGFILCDICDISYHPYKIQHKEDMCLCNNCLDHYYSSMEYYSLHKRLLETKLENLL</sequence>
<evidence type="ECO:0000313" key="1">
    <source>
        <dbReference type="EMBL" id="QJA44395.1"/>
    </source>
</evidence>
<protein>
    <submittedName>
        <fullName evidence="1">Uncharacterized protein</fullName>
    </submittedName>
</protein>
<accession>A0A6H1ZAU6</accession>
<dbReference type="AlphaFoldDB" id="A0A6H1ZAU6"/>
<reference evidence="1" key="1">
    <citation type="submission" date="2020-03" db="EMBL/GenBank/DDBJ databases">
        <title>The deep terrestrial virosphere.</title>
        <authorList>
            <person name="Holmfeldt K."/>
            <person name="Nilsson E."/>
            <person name="Simone D."/>
            <person name="Lopez-Fernandez M."/>
            <person name="Wu X."/>
            <person name="de Brujin I."/>
            <person name="Lundin D."/>
            <person name="Andersson A."/>
            <person name="Bertilsson S."/>
            <person name="Dopson M."/>
        </authorList>
    </citation>
    <scope>NUCLEOTIDE SEQUENCE</scope>
    <source>
        <strain evidence="1">TM448A00108</strain>
    </source>
</reference>
<dbReference type="EMBL" id="MT143976">
    <property type="protein sequence ID" value="QJA44395.1"/>
    <property type="molecule type" value="Genomic_DNA"/>
</dbReference>
<name>A0A6H1ZAU6_9ZZZZ</name>
<proteinExistence type="predicted"/>
<organism evidence="1">
    <name type="scientific">viral metagenome</name>
    <dbReference type="NCBI Taxonomy" id="1070528"/>
    <lineage>
        <taxon>unclassified sequences</taxon>
        <taxon>metagenomes</taxon>
        <taxon>organismal metagenomes</taxon>
    </lineage>
</organism>